<dbReference type="AlphaFoldDB" id="A0A2H3JAF2"/>
<feature type="compositionally biased region" description="Pro residues" evidence="1">
    <location>
        <begin position="231"/>
        <end position="241"/>
    </location>
</feature>
<dbReference type="Proteomes" id="UP000218811">
    <property type="component" value="Unassembled WGS sequence"/>
</dbReference>
<organism evidence="3 4">
    <name type="scientific">Wolfiporia cocos (strain MD-104)</name>
    <name type="common">Brown rot fungus</name>
    <dbReference type="NCBI Taxonomy" id="742152"/>
    <lineage>
        <taxon>Eukaryota</taxon>
        <taxon>Fungi</taxon>
        <taxon>Dikarya</taxon>
        <taxon>Basidiomycota</taxon>
        <taxon>Agaricomycotina</taxon>
        <taxon>Agaricomycetes</taxon>
        <taxon>Polyporales</taxon>
        <taxon>Phaeolaceae</taxon>
        <taxon>Wolfiporia</taxon>
    </lineage>
</organism>
<dbReference type="OrthoDB" id="5599874at2759"/>
<feature type="compositionally biased region" description="Gly residues" evidence="1">
    <location>
        <begin position="307"/>
        <end position="325"/>
    </location>
</feature>
<evidence type="ECO:0000256" key="1">
    <source>
        <dbReference type="SAM" id="MobiDB-lite"/>
    </source>
</evidence>
<feature type="compositionally biased region" description="Basic and acidic residues" evidence="1">
    <location>
        <begin position="258"/>
        <end position="294"/>
    </location>
</feature>
<dbReference type="Pfam" id="PF18596">
    <property type="entry name" value="Sld7_C"/>
    <property type="match status" value="1"/>
</dbReference>
<dbReference type="InterPro" id="IPR041260">
    <property type="entry name" value="Sld7_C"/>
</dbReference>
<gene>
    <name evidence="3" type="ORF">WOLCODRAFT_126226</name>
</gene>
<evidence type="ECO:0000313" key="3">
    <source>
        <dbReference type="EMBL" id="PCH35729.1"/>
    </source>
</evidence>
<reference evidence="3 4" key="1">
    <citation type="journal article" date="2012" name="Science">
        <title>The Paleozoic origin of enzymatic lignin decomposition reconstructed from 31 fungal genomes.</title>
        <authorList>
            <person name="Floudas D."/>
            <person name="Binder M."/>
            <person name="Riley R."/>
            <person name="Barry K."/>
            <person name="Blanchette R.A."/>
            <person name="Henrissat B."/>
            <person name="Martinez A.T."/>
            <person name="Otillar R."/>
            <person name="Spatafora J.W."/>
            <person name="Yadav J.S."/>
            <person name="Aerts A."/>
            <person name="Benoit I."/>
            <person name="Boyd A."/>
            <person name="Carlson A."/>
            <person name="Copeland A."/>
            <person name="Coutinho P.M."/>
            <person name="de Vries R.P."/>
            <person name="Ferreira P."/>
            <person name="Findley K."/>
            <person name="Foster B."/>
            <person name="Gaskell J."/>
            <person name="Glotzer D."/>
            <person name="Gorecki P."/>
            <person name="Heitman J."/>
            <person name="Hesse C."/>
            <person name="Hori C."/>
            <person name="Igarashi K."/>
            <person name="Jurgens J.A."/>
            <person name="Kallen N."/>
            <person name="Kersten P."/>
            <person name="Kohler A."/>
            <person name="Kuees U."/>
            <person name="Kumar T.K.A."/>
            <person name="Kuo A."/>
            <person name="LaButti K."/>
            <person name="Larrondo L.F."/>
            <person name="Lindquist E."/>
            <person name="Ling A."/>
            <person name="Lombard V."/>
            <person name="Lucas S."/>
            <person name="Lundell T."/>
            <person name="Martin R."/>
            <person name="McLaughlin D.J."/>
            <person name="Morgenstern I."/>
            <person name="Morin E."/>
            <person name="Murat C."/>
            <person name="Nagy L.G."/>
            <person name="Nolan M."/>
            <person name="Ohm R.A."/>
            <person name="Patyshakuliyeva A."/>
            <person name="Rokas A."/>
            <person name="Ruiz-Duenas F.J."/>
            <person name="Sabat G."/>
            <person name="Salamov A."/>
            <person name="Samejima M."/>
            <person name="Schmutz J."/>
            <person name="Slot J.C."/>
            <person name="St John F."/>
            <person name="Stenlid J."/>
            <person name="Sun H."/>
            <person name="Sun S."/>
            <person name="Syed K."/>
            <person name="Tsang A."/>
            <person name="Wiebenga A."/>
            <person name="Young D."/>
            <person name="Pisabarro A."/>
            <person name="Eastwood D.C."/>
            <person name="Martin F."/>
            <person name="Cullen D."/>
            <person name="Grigoriev I.V."/>
            <person name="Hibbett D.S."/>
        </authorList>
    </citation>
    <scope>NUCLEOTIDE SEQUENCE [LARGE SCALE GENOMIC DNA]</scope>
    <source>
        <strain evidence="3 4">MD-104</strain>
    </source>
</reference>
<evidence type="ECO:0000313" key="4">
    <source>
        <dbReference type="Proteomes" id="UP000218811"/>
    </source>
</evidence>
<keyword evidence="4" id="KW-1185">Reference proteome</keyword>
<sequence>MAALLRSSTTLDARMRSAEFPLDGQATSGEDAINTRYTPDILETPSITPSSSSGLATHRLLYRGALSLPDSHILLDGLSFTAALTATGEIANIADGNGTALLDHPLALALESMRGRPSLHLIGMVKLADVWIDEKSVGAVTLDIHPLATLSKLYFENAFCLEPITAADSRSEHGVRVSLSDSDDPSNNDILIYAQLQASPSASTDSSSLDIPSTSSSPAGTLSLLAARILPGPPPARAPPRPRPDDPTPRLPPFAKRKRDESLSGHADDRKAKASRGKGRETEVSAETLRRARETMTTLPRSAAGTGIKGGRGGEGGKAGKGGGFKVPQVPARRGSGSADLREGSAGTDVSMIDAFGASQQPEPADTSPEGREKANKTVVKQAVVRCLGDYGISKQHEEFNDLFQYTYRGTSFALVRMQICGQSLTIVSRLLQPQRTQMRTAALDLWSVYRLVDTHAKMYIEGPSGAGQSRVTAGR</sequence>
<dbReference type="EMBL" id="KB467854">
    <property type="protein sequence ID" value="PCH35729.1"/>
    <property type="molecule type" value="Genomic_DNA"/>
</dbReference>
<proteinExistence type="predicted"/>
<name>A0A2H3JAF2_WOLCO</name>
<protein>
    <recommendedName>
        <fullName evidence="2">Sld7 C-terminal domain-containing protein</fullName>
    </recommendedName>
</protein>
<dbReference type="OMA" id="KDTWIDP"/>
<feature type="domain" description="Sld7 C-terminal" evidence="2">
    <location>
        <begin position="373"/>
        <end position="422"/>
    </location>
</feature>
<accession>A0A2H3JAF2</accession>
<feature type="region of interest" description="Disordered" evidence="1">
    <location>
        <begin position="229"/>
        <end position="345"/>
    </location>
</feature>
<evidence type="ECO:0000259" key="2">
    <source>
        <dbReference type="Pfam" id="PF18596"/>
    </source>
</evidence>